<evidence type="ECO:0000313" key="3">
    <source>
        <dbReference type="WBParaSite" id="nRc.2.0.1.t11393-RA"/>
    </source>
</evidence>
<name>A0A915IC86_ROMCU</name>
<protein>
    <submittedName>
        <fullName evidence="3">Secreted protein</fullName>
    </submittedName>
</protein>
<proteinExistence type="predicted"/>
<reference evidence="3" key="1">
    <citation type="submission" date="2022-11" db="UniProtKB">
        <authorList>
            <consortium name="WormBaseParasite"/>
        </authorList>
    </citation>
    <scope>IDENTIFICATION</scope>
</reference>
<sequence length="119" mass="12237">MHSILSFCEILRSLARAAFLFGLFNGLCSARRAGLAGPGRTTLAGPGRAGPQLLGRARPHLLGQTVPHLLGRPAFAGPGRTRWAVPHLLAESQSLGGAALAGLAPLAGSMQQVPNLSNV</sequence>
<organism evidence="2 3">
    <name type="scientific">Romanomermis culicivorax</name>
    <name type="common">Nematode worm</name>
    <dbReference type="NCBI Taxonomy" id="13658"/>
    <lineage>
        <taxon>Eukaryota</taxon>
        <taxon>Metazoa</taxon>
        <taxon>Ecdysozoa</taxon>
        <taxon>Nematoda</taxon>
        <taxon>Enoplea</taxon>
        <taxon>Dorylaimia</taxon>
        <taxon>Mermithida</taxon>
        <taxon>Mermithoidea</taxon>
        <taxon>Mermithidae</taxon>
        <taxon>Romanomermis</taxon>
    </lineage>
</organism>
<feature type="chain" id="PRO_5037043393" evidence="1">
    <location>
        <begin position="31"/>
        <end position="119"/>
    </location>
</feature>
<dbReference type="Proteomes" id="UP000887565">
    <property type="component" value="Unplaced"/>
</dbReference>
<keyword evidence="2" id="KW-1185">Reference proteome</keyword>
<feature type="signal peptide" evidence="1">
    <location>
        <begin position="1"/>
        <end position="30"/>
    </location>
</feature>
<dbReference type="AlphaFoldDB" id="A0A915IC86"/>
<keyword evidence="1" id="KW-0732">Signal</keyword>
<evidence type="ECO:0000313" key="2">
    <source>
        <dbReference type="Proteomes" id="UP000887565"/>
    </source>
</evidence>
<evidence type="ECO:0000256" key="1">
    <source>
        <dbReference type="SAM" id="SignalP"/>
    </source>
</evidence>
<accession>A0A915IC86</accession>
<dbReference type="WBParaSite" id="nRc.2.0.1.t11393-RA">
    <property type="protein sequence ID" value="nRc.2.0.1.t11393-RA"/>
    <property type="gene ID" value="nRc.2.0.1.g11393"/>
</dbReference>